<organism evidence="1 2">
    <name type="scientific">Halorubrum lipolyticum DSM 21995</name>
    <dbReference type="NCBI Taxonomy" id="1227482"/>
    <lineage>
        <taxon>Archaea</taxon>
        <taxon>Methanobacteriati</taxon>
        <taxon>Methanobacteriota</taxon>
        <taxon>Stenosarchaea group</taxon>
        <taxon>Halobacteria</taxon>
        <taxon>Halobacteriales</taxon>
        <taxon>Haloferacaceae</taxon>
        <taxon>Halorubrum</taxon>
    </lineage>
</organism>
<dbReference type="Proteomes" id="UP000011650">
    <property type="component" value="Unassembled WGS sequence"/>
</dbReference>
<evidence type="ECO:0000313" key="1">
    <source>
        <dbReference type="EMBL" id="EMA63070.1"/>
    </source>
</evidence>
<dbReference type="PATRIC" id="fig|1227482.3.peg.716"/>
<dbReference type="Pfam" id="PF14221">
    <property type="entry name" value="DUF4330"/>
    <property type="match status" value="1"/>
</dbReference>
<proteinExistence type="predicted"/>
<gene>
    <name evidence="1" type="ORF">C469_03580</name>
</gene>
<name>M0P2Q9_9EURY</name>
<accession>M0P2Q9</accession>
<comment type="caution">
    <text evidence="1">The sequence shown here is derived from an EMBL/GenBank/DDBJ whole genome shotgun (WGS) entry which is preliminary data.</text>
</comment>
<keyword evidence="2" id="KW-1185">Reference proteome</keyword>
<dbReference type="AlphaFoldDB" id="M0P2Q9"/>
<evidence type="ECO:0000313" key="2">
    <source>
        <dbReference type="Proteomes" id="UP000011650"/>
    </source>
</evidence>
<reference evidence="1 2" key="1">
    <citation type="journal article" date="2014" name="PLoS Genet.">
        <title>Phylogenetically driven sequencing of extremely halophilic archaea reveals strategies for static and dynamic osmo-response.</title>
        <authorList>
            <person name="Becker E.A."/>
            <person name="Seitzer P.M."/>
            <person name="Tritt A."/>
            <person name="Larsen D."/>
            <person name="Krusor M."/>
            <person name="Yao A.I."/>
            <person name="Wu D."/>
            <person name="Madern D."/>
            <person name="Eisen J.A."/>
            <person name="Darling A.E."/>
            <person name="Facciotti M.T."/>
        </authorList>
    </citation>
    <scope>NUCLEOTIDE SEQUENCE [LARGE SCALE GENOMIC DNA]</scope>
    <source>
        <strain evidence="1 2">DSM 21995</strain>
    </source>
</reference>
<sequence>MLVVLAVGVAGAAFVFADEPAPEPEPETDTTYATLDMGTQPAYIVDAINEGDTFSPDDTSSITITDVHLTPRDDGIGVTLRVELQGEANGDAISYADAPPRLGRTLAIETSQYEVSGQIRDTGDDDALAGDIQQVIVRDTLDAETATAVTPGDEIRLAGRTVATVEDVVTYATNNTDRTSVLVETNVSAHNENDQARFGGVPLQRGQPITLPADKYTIDGQIERVNGDLQLGGTSTREVTLRMTEVREDTAEAIEPGMTEGPTGDPVAEVTTVDTEPSLIIATGEDGSVNVVDHPINRDVTITADIQVRDTPTGVQFKGEPLRGGTTITLDLGTRVIEAEVVSVA</sequence>
<dbReference type="InterPro" id="IPR025480">
    <property type="entry name" value="DUF4330"/>
</dbReference>
<dbReference type="EMBL" id="AOJG01000009">
    <property type="protein sequence ID" value="EMA63070.1"/>
    <property type="molecule type" value="Genomic_DNA"/>
</dbReference>
<protein>
    <submittedName>
        <fullName evidence="1">Uncharacterized protein</fullName>
    </submittedName>
</protein>